<dbReference type="InterPro" id="IPR014710">
    <property type="entry name" value="RmlC-like_jellyroll"/>
</dbReference>
<dbReference type="Gene3D" id="2.60.120.10">
    <property type="entry name" value="Jelly Rolls"/>
    <property type="match status" value="1"/>
</dbReference>
<evidence type="ECO:0000256" key="3">
    <source>
        <dbReference type="ARBA" id="ARBA00012098"/>
    </source>
</evidence>
<dbReference type="InterPro" id="IPR011051">
    <property type="entry name" value="RmlC_Cupin_sf"/>
</dbReference>
<name>A0AAW3ZJT2_9GAMM</name>
<dbReference type="InterPro" id="IPR000888">
    <property type="entry name" value="RmlC-like"/>
</dbReference>
<feature type="active site" description="Proton donor" evidence="5">
    <location>
        <position position="130"/>
    </location>
</feature>
<evidence type="ECO:0000256" key="2">
    <source>
        <dbReference type="ARBA" id="ARBA00001997"/>
    </source>
</evidence>
<evidence type="ECO:0000313" key="8">
    <source>
        <dbReference type="EMBL" id="MBD8525432.1"/>
    </source>
</evidence>
<dbReference type="GO" id="GO:0008830">
    <property type="term" value="F:dTDP-4-dehydrorhamnose 3,5-epimerase activity"/>
    <property type="evidence" value="ECO:0007669"/>
    <property type="project" value="UniProtKB-UniRule"/>
</dbReference>
<dbReference type="GO" id="GO:0000271">
    <property type="term" value="P:polysaccharide biosynthetic process"/>
    <property type="evidence" value="ECO:0007669"/>
    <property type="project" value="TreeGrafter"/>
</dbReference>
<accession>A0AAW3ZJT2</accession>
<feature type="active site" description="Proton acceptor" evidence="5">
    <location>
        <position position="61"/>
    </location>
</feature>
<dbReference type="SUPFAM" id="SSF51182">
    <property type="entry name" value="RmlC-like cupins"/>
    <property type="match status" value="1"/>
</dbReference>
<dbReference type="GO" id="GO:0019305">
    <property type="term" value="P:dTDP-rhamnose biosynthetic process"/>
    <property type="evidence" value="ECO:0007669"/>
    <property type="project" value="UniProtKB-UniRule"/>
</dbReference>
<comment type="caution">
    <text evidence="8">The sequence shown here is derived from an EMBL/GenBank/DDBJ whole genome shotgun (WGS) entry which is preliminary data.</text>
</comment>
<dbReference type="Proteomes" id="UP000613768">
    <property type="component" value="Unassembled WGS sequence"/>
</dbReference>
<reference evidence="8 9" key="1">
    <citation type="submission" date="2020-09" db="EMBL/GenBank/DDBJ databases">
        <title>Pseudoxanthomonas sp. CAU 1598 isolated from sand of Yaerae Beach.</title>
        <authorList>
            <person name="Kim W."/>
        </authorList>
    </citation>
    <scope>NUCLEOTIDE SEQUENCE [LARGE SCALE GENOMIC DNA]</scope>
    <source>
        <strain evidence="8 9">CAU 1598</strain>
    </source>
</reference>
<dbReference type="EC" id="5.1.3.13" evidence="3 7"/>
<organism evidence="8 9">
    <name type="scientific">Pseudomarimonas arenosa</name>
    <dbReference type="NCBI Taxonomy" id="2774145"/>
    <lineage>
        <taxon>Bacteria</taxon>
        <taxon>Pseudomonadati</taxon>
        <taxon>Pseudomonadota</taxon>
        <taxon>Gammaproteobacteria</taxon>
        <taxon>Lysobacterales</taxon>
        <taxon>Lysobacteraceae</taxon>
        <taxon>Pseudomarimonas</taxon>
    </lineage>
</organism>
<dbReference type="AlphaFoldDB" id="A0AAW3ZJT2"/>
<sequence>MRVIETKLPGCLVIEPKVFGDPRGFFYEQWNQARYAEHGIVMDAVQANLSRSSHGVLRGLHYQLPNPQGKLVSVLEGEVYDVAVDIRRGSPSFGQWTAVVLSAENQRQFWIPPGFAHGFVVTSQHALFHYFCSTPYDGPADKGVRWNDPDLAIDWPLAKPSLSAKDEQAPRLNEVAVDALPVFA</sequence>
<dbReference type="NCBIfam" id="TIGR01221">
    <property type="entry name" value="rmlC"/>
    <property type="match status" value="1"/>
</dbReference>
<keyword evidence="7 8" id="KW-0413">Isomerase</keyword>
<comment type="similarity">
    <text evidence="7">Belongs to the dTDP-4-dehydrorhamnose 3,5-epimerase family.</text>
</comment>
<evidence type="ECO:0000256" key="5">
    <source>
        <dbReference type="PIRSR" id="PIRSR600888-1"/>
    </source>
</evidence>
<gene>
    <name evidence="8" type="primary">rfbC</name>
    <name evidence="8" type="ORF">IFO71_06720</name>
</gene>
<comment type="subunit">
    <text evidence="7">Homodimer.</text>
</comment>
<dbReference type="EMBL" id="JACYTR010000009">
    <property type="protein sequence ID" value="MBD8525432.1"/>
    <property type="molecule type" value="Genomic_DNA"/>
</dbReference>
<evidence type="ECO:0000256" key="4">
    <source>
        <dbReference type="ARBA" id="ARBA00019595"/>
    </source>
</evidence>
<protein>
    <recommendedName>
        <fullName evidence="4 7">dTDP-4-dehydrorhamnose 3,5-epimerase</fullName>
        <ecNumber evidence="3 7">5.1.3.13</ecNumber>
    </recommendedName>
    <alternativeName>
        <fullName evidence="7">Thymidine diphospho-4-keto-rhamnose 3,5-epimerase</fullName>
    </alternativeName>
</protein>
<dbReference type="PANTHER" id="PTHR21047:SF2">
    <property type="entry name" value="THYMIDINE DIPHOSPHO-4-KETO-RHAMNOSE 3,5-EPIMERASE"/>
    <property type="match status" value="1"/>
</dbReference>
<dbReference type="CDD" id="cd00438">
    <property type="entry name" value="cupin_RmlC"/>
    <property type="match status" value="1"/>
</dbReference>
<evidence type="ECO:0000256" key="7">
    <source>
        <dbReference type="RuleBase" id="RU364069"/>
    </source>
</evidence>
<comment type="pathway">
    <text evidence="7">Carbohydrate biosynthesis; dTDP-L-rhamnose biosynthesis.</text>
</comment>
<dbReference type="RefSeq" id="WP_192028781.1">
    <property type="nucleotide sequence ID" value="NZ_JACYTR010000009.1"/>
</dbReference>
<evidence type="ECO:0000256" key="6">
    <source>
        <dbReference type="PIRSR" id="PIRSR600888-3"/>
    </source>
</evidence>
<proteinExistence type="inferred from homology"/>
<comment type="function">
    <text evidence="2 7">Catalyzes the epimerization of the C3' and C5'positions of dTDP-6-deoxy-D-xylo-4-hexulose, forming dTDP-6-deoxy-L-lyxo-4-hexulose.</text>
</comment>
<evidence type="ECO:0000313" key="9">
    <source>
        <dbReference type="Proteomes" id="UP000613768"/>
    </source>
</evidence>
<dbReference type="Pfam" id="PF00908">
    <property type="entry name" value="dTDP_sugar_isom"/>
    <property type="match status" value="1"/>
</dbReference>
<dbReference type="PANTHER" id="PTHR21047">
    <property type="entry name" value="DTDP-6-DEOXY-D-GLUCOSE-3,5 EPIMERASE"/>
    <property type="match status" value="1"/>
</dbReference>
<evidence type="ECO:0000256" key="1">
    <source>
        <dbReference type="ARBA" id="ARBA00001298"/>
    </source>
</evidence>
<dbReference type="GO" id="GO:0005829">
    <property type="term" value="C:cytosol"/>
    <property type="evidence" value="ECO:0007669"/>
    <property type="project" value="TreeGrafter"/>
</dbReference>
<comment type="catalytic activity">
    <reaction evidence="1 7">
        <text>dTDP-4-dehydro-6-deoxy-alpha-D-glucose = dTDP-4-dehydro-beta-L-rhamnose</text>
        <dbReference type="Rhea" id="RHEA:16969"/>
        <dbReference type="ChEBI" id="CHEBI:57649"/>
        <dbReference type="ChEBI" id="CHEBI:62830"/>
        <dbReference type="EC" id="5.1.3.13"/>
    </reaction>
</comment>
<feature type="site" description="Participates in a stacking interaction with the thymidine ring of dTDP-4-oxo-6-deoxyglucose" evidence="6">
    <location>
        <position position="136"/>
    </location>
</feature>
<keyword evidence="9" id="KW-1185">Reference proteome</keyword>